<keyword evidence="6" id="KW-0547">Nucleotide-binding</keyword>
<keyword evidence="8" id="KW-0067">ATP-binding</keyword>
<dbReference type="GO" id="GO:0046872">
    <property type="term" value="F:metal ion binding"/>
    <property type="evidence" value="ECO:0007669"/>
    <property type="project" value="UniProtKB-KW"/>
</dbReference>
<dbReference type="Pfam" id="PF01411">
    <property type="entry name" value="tRNA-synt_2c"/>
    <property type="match status" value="2"/>
</dbReference>
<dbReference type="AlphaFoldDB" id="A0AAW0Y2T7"/>
<dbReference type="InterPro" id="IPR050058">
    <property type="entry name" value="Ala-tRNA_ligase"/>
</dbReference>
<dbReference type="GO" id="GO:0005739">
    <property type="term" value="C:mitochondrion"/>
    <property type="evidence" value="ECO:0007669"/>
    <property type="project" value="TreeGrafter"/>
</dbReference>
<evidence type="ECO:0000256" key="10">
    <source>
        <dbReference type="ARBA" id="ARBA00022917"/>
    </source>
</evidence>
<dbReference type="Gene3D" id="3.30.980.10">
    <property type="entry name" value="Threonyl-trna Synthetase, Chain A, domain 2"/>
    <property type="match status" value="1"/>
</dbReference>
<evidence type="ECO:0000256" key="12">
    <source>
        <dbReference type="ARBA" id="ARBA00032577"/>
    </source>
</evidence>
<evidence type="ECO:0000256" key="6">
    <source>
        <dbReference type="ARBA" id="ARBA00022741"/>
    </source>
</evidence>
<dbReference type="PANTHER" id="PTHR11777:SF39">
    <property type="entry name" value="ALANINE--TRNA LIGASE, MITOCHONDRIAL"/>
    <property type="match status" value="1"/>
</dbReference>
<dbReference type="EMBL" id="JARKIK010000006">
    <property type="protein sequence ID" value="KAK8751121.1"/>
    <property type="molecule type" value="Genomic_DNA"/>
</dbReference>
<dbReference type="CDD" id="cd00673">
    <property type="entry name" value="AlaRS_core"/>
    <property type="match status" value="1"/>
</dbReference>
<dbReference type="PANTHER" id="PTHR11777">
    <property type="entry name" value="ALANYL-TRNA SYNTHETASE"/>
    <property type="match status" value="1"/>
</dbReference>
<dbReference type="SUPFAM" id="SSF55186">
    <property type="entry name" value="ThrRS/AlaRS common domain"/>
    <property type="match status" value="1"/>
</dbReference>
<keyword evidence="5" id="KW-0479">Metal-binding</keyword>
<evidence type="ECO:0000256" key="9">
    <source>
        <dbReference type="ARBA" id="ARBA00022884"/>
    </source>
</evidence>
<dbReference type="GO" id="GO:0004813">
    <property type="term" value="F:alanine-tRNA ligase activity"/>
    <property type="evidence" value="ECO:0007669"/>
    <property type="project" value="UniProtKB-EC"/>
</dbReference>
<dbReference type="FunFam" id="3.30.930.10:FF:000011">
    <property type="entry name" value="Alanine--tRNA ligase, cytoplasmic"/>
    <property type="match status" value="1"/>
</dbReference>
<organism evidence="15 16">
    <name type="scientific">Cherax quadricarinatus</name>
    <name type="common">Australian red claw crayfish</name>
    <dbReference type="NCBI Taxonomy" id="27406"/>
    <lineage>
        <taxon>Eukaryota</taxon>
        <taxon>Metazoa</taxon>
        <taxon>Ecdysozoa</taxon>
        <taxon>Arthropoda</taxon>
        <taxon>Crustacea</taxon>
        <taxon>Multicrustacea</taxon>
        <taxon>Malacostraca</taxon>
        <taxon>Eumalacostraca</taxon>
        <taxon>Eucarida</taxon>
        <taxon>Decapoda</taxon>
        <taxon>Pleocyemata</taxon>
        <taxon>Astacidea</taxon>
        <taxon>Parastacoidea</taxon>
        <taxon>Parastacidae</taxon>
        <taxon>Cherax</taxon>
    </lineage>
</organism>
<name>A0AAW0Y2T7_CHEQU</name>
<dbReference type="GO" id="GO:0006419">
    <property type="term" value="P:alanyl-tRNA aminoacylation"/>
    <property type="evidence" value="ECO:0007669"/>
    <property type="project" value="InterPro"/>
</dbReference>
<dbReference type="PROSITE" id="PS50860">
    <property type="entry name" value="AA_TRNA_LIGASE_II_ALA"/>
    <property type="match status" value="1"/>
</dbReference>
<keyword evidence="10" id="KW-0648">Protein biosynthesis</keyword>
<dbReference type="PRINTS" id="PR00980">
    <property type="entry name" value="TRNASYNTHALA"/>
</dbReference>
<evidence type="ECO:0000256" key="7">
    <source>
        <dbReference type="ARBA" id="ARBA00022833"/>
    </source>
</evidence>
<dbReference type="InterPro" id="IPR009000">
    <property type="entry name" value="Transl_B-barrel_sf"/>
</dbReference>
<dbReference type="InterPro" id="IPR018165">
    <property type="entry name" value="Ala-tRNA-synth_IIc_core"/>
</dbReference>
<dbReference type="InterPro" id="IPR002318">
    <property type="entry name" value="Ala-tRNA-lgiase_IIc"/>
</dbReference>
<evidence type="ECO:0000256" key="4">
    <source>
        <dbReference type="ARBA" id="ARBA00022598"/>
    </source>
</evidence>
<evidence type="ECO:0000256" key="2">
    <source>
        <dbReference type="ARBA" id="ARBA00013168"/>
    </source>
</evidence>
<dbReference type="GO" id="GO:0000049">
    <property type="term" value="F:tRNA binding"/>
    <property type="evidence" value="ECO:0007669"/>
    <property type="project" value="UniProtKB-KW"/>
</dbReference>
<evidence type="ECO:0000313" key="16">
    <source>
        <dbReference type="Proteomes" id="UP001445076"/>
    </source>
</evidence>
<accession>A0AAW0Y2T7</accession>
<dbReference type="GO" id="GO:0005524">
    <property type="term" value="F:ATP binding"/>
    <property type="evidence" value="ECO:0007669"/>
    <property type="project" value="UniProtKB-KW"/>
</dbReference>
<protein>
    <recommendedName>
        <fullName evidence="2">alanine--tRNA ligase</fullName>
        <ecNumber evidence="2">6.1.1.7</ecNumber>
    </recommendedName>
    <alternativeName>
        <fullName evidence="12">Alanyl-tRNA synthetase</fullName>
    </alternativeName>
</protein>
<evidence type="ECO:0000256" key="5">
    <source>
        <dbReference type="ARBA" id="ARBA00022723"/>
    </source>
</evidence>
<keyword evidence="7" id="KW-0862">Zinc</keyword>
<dbReference type="Gene3D" id="2.40.30.130">
    <property type="match status" value="1"/>
</dbReference>
<evidence type="ECO:0000259" key="14">
    <source>
        <dbReference type="PROSITE" id="PS50860"/>
    </source>
</evidence>
<gene>
    <name evidence="15" type="ORF">OTU49_013091</name>
</gene>
<keyword evidence="4" id="KW-0436">Ligase</keyword>
<dbReference type="InterPro" id="IPR045864">
    <property type="entry name" value="aa-tRNA-synth_II/BPL/LPL"/>
</dbReference>
<feature type="domain" description="Alanyl-transfer RNA synthetases family profile" evidence="14">
    <location>
        <begin position="27"/>
        <end position="625"/>
    </location>
</feature>
<keyword evidence="16" id="KW-1185">Reference proteome</keyword>
<evidence type="ECO:0000256" key="1">
    <source>
        <dbReference type="ARBA" id="ARBA00008226"/>
    </source>
</evidence>
<keyword evidence="11" id="KW-0030">Aminoacyl-tRNA synthetase</keyword>
<keyword evidence="3" id="KW-0820">tRNA-binding</keyword>
<dbReference type="SUPFAM" id="SSF50447">
    <property type="entry name" value="Translation proteins"/>
    <property type="match status" value="1"/>
</dbReference>
<proteinExistence type="inferred from homology"/>
<evidence type="ECO:0000256" key="11">
    <source>
        <dbReference type="ARBA" id="ARBA00023146"/>
    </source>
</evidence>
<comment type="caution">
    <text evidence="15">The sequence shown here is derived from an EMBL/GenBank/DDBJ whole genome shotgun (WGS) entry which is preliminary data.</text>
</comment>
<dbReference type="GO" id="GO:0002161">
    <property type="term" value="F:aminoacyl-tRNA deacylase activity"/>
    <property type="evidence" value="ECO:0007669"/>
    <property type="project" value="TreeGrafter"/>
</dbReference>
<reference evidence="15 16" key="1">
    <citation type="journal article" date="2024" name="BMC Genomics">
        <title>Genome assembly of redclaw crayfish (Cherax quadricarinatus) provides insights into its immune adaptation and hypoxia tolerance.</title>
        <authorList>
            <person name="Liu Z."/>
            <person name="Zheng J."/>
            <person name="Li H."/>
            <person name="Fang K."/>
            <person name="Wang S."/>
            <person name="He J."/>
            <person name="Zhou D."/>
            <person name="Weng S."/>
            <person name="Chi M."/>
            <person name="Gu Z."/>
            <person name="He J."/>
            <person name="Li F."/>
            <person name="Wang M."/>
        </authorList>
    </citation>
    <scope>NUCLEOTIDE SEQUENCE [LARGE SCALE GENOMIC DNA]</scope>
    <source>
        <strain evidence="15">ZL_2023a</strain>
    </source>
</reference>
<keyword evidence="9" id="KW-0694">RNA-binding</keyword>
<feature type="non-terminal residue" evidence="15">
    <location>
        <position position="625"/>
    </location>
</feature>
<evidence type="ECO:0000256" key="13">
    <source>
        <dbReference type="ARBA" id="ARBA00048300"/>
    </source>
</evidence>
<dbReference type="Gene3D" id="3.30.930.10">
    <property type="entry name" value="Bira Bifunctional Protein, Domain 2"/>
    <property type="match status" value="1"/>
</dbReference>
<comment type="similarity">
    <text evidence="1">Belongs to the class-II aminoacyl-tRNA synthetase family.</text>
</comment>
<dbReference type="Proteomes" id="UP001445076">
    <property type="component" value="Unassembled WGS sequence"/>
</dbReference>
<dbReference type="SUPFAM" id="SSF101353">
    <property type="entry name" value="Putative anticodon-binding domain of alanyl-tRNA synthetase (AlaRS)"/>
    <property type="match status" value="1"/>
</dbReference>
<dbReference type="InterPro" id="IPR018163">
    <property type="entry name" value="Thr/Ala-tRNA-synth_IIc_edit"/>
</dbReference>
<dbReference type="SUPFAM" id="SSF55681">
    <property type="entry name" value="Class II aaRS and biotin synthetases"/>
    <property type="match status" value="1"/>
</dbReference>
<evidence type="ECO:0000256" key="3">
    <source>
        <dbReference type="ARBA" id="ARBA00022555"/>
    </source>
</evidence>
<evidence type="ECO:0000313" key="15">
    <source>
        <dbReference type="EMBL" id="KAK8751121.1"/>
    </source>
</evidence>
<dbReference type="InterPro" id="IPR018164">
    <property type="entry name" value="Ala-tRNA-synth_IIc_N"/>
</dbReference>
<dbReference type="EC" id="6.1.1.7" evidence="2"/>
<dbReference type="InterPro" id="IPR018162">
    <property type="entry name" value="Ala-tRNA-ligase_IIc_anticod-bd"/>
</dbReference>
<comment type="catalytic activity">
    <reaction evidence="13">
        <text>tRNA(Ala) + L-alanine + ATP = L-alanyl-tRNA(Ala) + AMP + diphosphate</text>
        <dbReference type="Rhea" id="RHEA:12540"/>
        <dbReference type="Rhea" id="RHEA-COMP:9657"/>
        <dbReference type="Rhea" id="RHEA-COMP:9923"/>
        <dbReference type="ChEBI" id="CHEBI:30616"/>
        <dbReference type="ChEBI" id="CHEBI:33019"/>
        <dbReference type="ChEBI" id="CHEBI:57972"/>
        <dbReference type="ChEBI" id="CHEBI:78442"/>
        <dbReference type="ChEBI" id="CHEBI:78497"/>
        <dbReference type="ChEBI" id="CHEBI:456215"/>
        <dbReference type="EC" id="6.1.1.7"/>
    </reaction>
</comment>
<evidence type="ECO:0000256" key="8">
    <source>
        <dbReference type="ARBA" id="ARBA00022840"/>
    </source>
</evidence>
<sequence length="625" mass="71010">MLWSGKLIRMAALASRVRACCRRRLHWPSRKVRNTFIEYFKDLGHHHVRSSPVIPWNDPTLAFVNAGMNQFKGVFLGETQREYARATSSQKCIRVGGTHNDLAQVGTDTFHHTFFEMLGSWSFADYFKKEACSMAWKLLTEVYKLPPNRLYITYFGGDDALGLEADKEVEEIWRSIGVPSNRIIPFGMKDNFWEMGMFGPCGPCTEIHYDRRGYPLASHRVNLGVEDVIELWNIVFIQYERLKDCSLQSLGTHYVDTGMGLERLTATLNGKTSNYDTDLFIPIFSAIAKASGKPAYTGRFTDDVQCLDTAYRILADHVRMLTVALADGMFPEDRAWKDLLLKRPELKNVSDLQTPGLMDGIQEITGNLDEWKNCGSRLPGHMAFKLYDTYGLHYDLIEELAEIYNLSVDQQGFYLALTEARLRTKMAGQQKLERDQIFNKEKLFSDLKTSNIPITDDSFKYQYEYSNGNYEFMPVKTKVLLIFHDGKQVEKSVGEGIIGVILEATNFYHEAGGQEGDIGRLCTSSSKISITHVDNVNGYIVHWGVLEEGELCVGDMVTTTICETRRMGCMQNHSASHLLNSAIRAITGLSCQKSSHVSPDHFYLQVRTYQALDHTVIRKTEDLVK</sequence>